<evidence type="ECO:0000313" key="2">
    <source>
        <dbReference type="EMBL" id="SDF77037.1"/>
    </source>
</evidence>
<evidence type="ECO:0000313" key="3">
    <source>
        <dbReference type="Proteomes" id="UP000198748"/>
    </source>
</evidence>
<protein>
    <recommendedName>
        <fullName evidence="4">DUF4374 domain-containing protein</fullName>
    </recommendedName>
</protein>
<feature type="chain" id="PRO_5011637803" description="DUF4374 domain-containing protein" evidence="1">
    <location>
        <begin position="20"/>
        <end position="400"/>
    </location>
</feature>
<proteinExistence type="predicted"/>
<reference evidence="3" key="1">
    <citation type="submission" date="2016-10" db="EMBL/GenBank/DDBJ databases">
        <authorList>
            <person name="Varghese N."/>
            <person name="Submissions S."/>
        </authorList>
    </citation>
    <scope>NUCLEOTIDE SEQUENCE [LARGE SCALE GENOMIC DNA]</scope>
    <source>
        <strain evidence="3">DSM 25329</strain>
    </source>
</reference>
<dbReference type="Proteomes" id="UP000198748">
    <property type="component" value="Unassembled WGS sequence"/>
</dbReference>
<keyword evidence="3" id="KW-1185">Reference proteome</keyword>
<accession>A0A1G7NSZ1</accession>
<dbReference type="PROSITE" id="PS51257">
    <property type="entry name" value="PROKAR_LIPOPROTEIN"/>
    <property type="match status" value="1"/>
</dbReference>
<sequence>MKTPLFKSLLLGFAFTAFLGCSSDDSSEPTPTEKDKFVLMTSIERFGAGYFTALDGLPSGTIQATNSKSLQVKEAFGFRTFGKWFFNRTNAAGETGLQKYSLNADGSLKDEGFIAGSTQYLVVNETTGYYLDGTRSLLKLQKFNPTTMLRTGEVDLSVVQKQGVEFQVVGMHTIAAKEGKLFVGITYSTTALAGYGGDVFNSVEFAVVDLATDKYEKTIKYDGLRGIGWGSSGNKMWTIGDDGALYLYSTGLNVGLAKTAIIRIKKGETDFDKTWSFSTNDMQANNSIVTALVKGGKLYFESPSVPLKTDFSNLQNAPIFDYYTYDLTTKQVTKIEGMPQHEFAFANEQAITEIDGKVYLWVKNSTDKLESYYVVDGNKATQVFKVVLDGAIQGFVKLPN</sequence>
<evidence type="ECO:0008006" key="4">
    <source>
        <dbReference type="Google" id="ProtNLM"/>
    </source>
</evidence>
<name>A0A1G7NSZ1_9BACT</name>
<evidence type="ECO:0000256" key="1">
    <source>
        <dbReference type="SAM" id="SignalP"/>
    </source>
</evidence>
<dbReference type="STRING" id="659014.SAMN04487996_112148"/>
<keyword evidence="1" id="KW-0732">Signal</keyword>
<dbReference type="OrthoDB" id="738440at2"/>
<feature type="signal peptide" evidence="1">
    <location>
        <begin position="1"/>
        <end position="19"/>
    </location>
</feature>
<organism evidence="2 3">
    <name type="scientific">Dyadobacter soli</name>
    <dbReference type="NCBI Taxonomy" id="659014"/>
    <lineage>
        <taxon>Bacteria</taxon>
        <taxon>Pseudomonadati</taxon>
        <taxon>Bacteroidota</taxon>
        <taxon>Cytophagia</taxon>
        <taxon>Cytophagales</taxon>
        <taxon>Spirosomataceae</taxon>
        <taxon>Dyadobacter</taxon>
    </lineage>
</organism>
<gene>
    <name evidence="2" type="ORF">SAMN04487996_112148</name>
</gene>
<dbReference type="AlphaFoldDB" id="A0A1G7NSZ1"/>
<dbReference type="EMBL" id="FNAN01000012">
    <property type="protein sequence ID" value="SDF77037.1"/>
    <property type="molecule type" value="Genomic_DNA"/>
</dbReference>
<dbReference type="SUPFAM" id="SSF82171">
    <property type="entry name" value="DPP6 N-terminal domain-like"/>
    <property type="match status" value="1"/>
</dbReference>
<dbReference type="RefSeq" id="WP_090154108.1">
    <property type="nucleotide sequence ID" value="NZ_FNAN01000012.1"/>
</dbReference>